<evidence type="ECO:0000313" key="11">
    <source>
        <dbReference type="Proteomes" id="UP001055039"/>
    </source>
</evidence>
<sequence length="1054" mass="111693">MTRFFIERPIFAWAISIFIMLVGAISIAFLPVSQYPDVAPVTIQVTATYPGAPPERLYDGVTRIIEEELNGIPGLMYFESTSDTSGQAQIMASFAPGSDPSKATVAVQNRIKRIEARLPRAVTQQGVIVEEASTSFLQFVVVSSRDGSLSESDLGDLAARRLLGELRRVPGVGRATLFSSEKALRIWIDPMKLVGFNLTPGDVTAAVGAQNAQVASGLVGAQPAREGQRIAASVLVKGQLTTVAEFEEIVLRANPDGSLVRLRDVAEVELGGQSYTMQTRLDGRPAAGIGIQLAPGGNALAAATGVKAKIAQLSKTLPANVSVTVPYDTTPFVEVSIKKVLMTLAEAMALVFAVMFLFLQNIRYTIIPTIVVPVALLGTCGALLVAGFSINVLTMFGMVLAIGILVDDAIVVVENVERIMAEEGLSPREATRKAMGQITGAIIGITSVLVAVFVPLAFFPGSVGVIYRQFAVSMATSIAFSAFLALSLTPALCATLLKPVEAGHGHAKGGFFGWFNRRFQAGTLAYRSGVAGMLRRPVRSLLVYAALVAALGWGYLRMPSSFLPIEDQGYVIVDAQTPPESATGRTLDVAKRIEGHFGAEPAVAARVTLLGYGFSGQGQNAAITFVTLKDWKERGAGDGADDLSARANAVLGGLPDAIAMSLSPPAIEALGNSSGFAFRLQDKAQQGYAALAAARDQLLKAANQSPVLQGVYVEGLPTAPQIELTLDRQKANALGVTFADINDALSTSLGSAYVNDFPNQARMQRVIVQAEAGRRMKAEDLLDLHVRNASGQMVPLQSFARVEWTMGPSQVVGFNGYPSIKISGSAAPSYASGDAMAEMERLAGQLPVGFDYAWTGQSLQEKLSGSQAVYLLALALFCVFLCLAALYESWSIPLAVLLVVPTGVVGAVFAMLLRDMPNDVYFKVGLITVIGLTAKNAILIIEVAKELVAQGRSVPEAALEACELRFRPIVMTSFAFILGVVPLAIATGASMNSQRAIGTGVLGGMITATVLAVFVTPLFYVLIARTFRRRRAVCEPAEGLAVPDPETRTPCPVR</sequence>
<dbReference type="Proteomes" id="UP001055039">
    <property type="component" value="Unassembled WGS sequence"/>
</dbReference>
<feature type="transmembrane region" description="Helical" evidence="9">
    <location>
        <begin position="541"/>
        <end position="558"/>
    </location>
</feature>
<dbReference type="Gene3D" id="3.30.70.1430">
    <property type="entry name" value="Multidrug efflux transporter AcrB pore domain"/>
    <property type="match status" value="2"/>
</dbReference>
<feature type="transmembrane region" description="Helical" evidence="9">
    <location>
        <begin position="434"/>
        <end position="458"/>
    </location>
</feature>
<dbReference type="NCBIfam" id="NF000282">
    <property type="entry name" value="RND_permease_1"/>
    <property type="match status" value="1"/>
</dbReference>
<evidence type="ECO:0000256" key="5">
    <source>
        <dbReference type="ARBA" id="ARBA00022519"/>
    </source>
</evidence>
<feature type="transmembrane region" description="Helical" evidence="9">
    <location>
        <begin position="969"/>
        <end position="989"/>
    </location>
</feature>
<keyword evidence="7 9" id="KW-1133">Transmembrane helix</keyword>
<dbReference type="InterPro" id="IPR001036">
    <property type="entry name" value="Acrflvin-R"/>
</dbReference>
<protein>
    <recommendedName>
        <fullName evidence="9">Efflux pump membrane transporter</fullName>
    </recommendedName>
</protein>
<comment type="similarity">
    <text evidence="2 9">Belongs to the resistance-nodulation-cell division (RND) (TC 2.A.6) family.</text>
</comment>
<feature type="transmembrane region" description="Helical" evidence="9">
    <location>
        <begin position="340"/>
        <end position="359"/>
    </location>
</feature>
<evidence type="ECO:0000256" key="8">
    <source>
        <dbReference type="ARBA" id="ARBA00023136"/>
    </source>
</evidence>
<evidence type="ECO:0000256" key="4">
    <source>
        <dbReference type="ARBA" id="ARBA00022475"/>
    </source>
</evidence>
<dbReference type="SUPFAM" id="SSF82866">
    <property type="entry name" value="Multidrug efflux transporter AcrB transmembrane domain"/>
    <property type="match status" value="2"/>
</dbReference>
<feature type="transmembrane region" description="Helical" evidence="9">
    <location>
        <begin position="366"/>
        <end position="386"/>
    </location>
</feature>
<feature type="transmembrane region" description="Helical" evidence="9">
    <location>
        <begin position="1001"/>
        <end position="1023"/>
    </location>
</feature>
<dbReference type="Gene3D" id="3.30.70.1440">
    <property type="entry name" value="Multidrug efflux transporter AcrB pore domain"/>
    <property type="match status" value="1"/>
</dbReference>
<dbReference type="Gene3D" id="1.20.1640.10">
    <property type="entry name" value="Multidrug efflux transporter AcrB transmembrane domain"/>
    <property type="match status" value="2"/>
</dbReference>
<feature type="transmembrane region" description="Helical" evidence="9">
    <location>
        <begin position="920"/>
        <end position="944"/>
    </location>
</feature>
<comment type="caution">
    <text evidence="10">The sequence shown here is derived from an EMBL/GenBank/DDBJ whole genome shotgun (WGS) entry which is preliminary data.</text>
</comment>
<dbReference type="PANTHER" id="PTHR32063:SF10">
    <property type="entry name" value="EFFLUX PUMP MEMBRANE TRANSPORTER"/>
    <property type="match status" value="1"/>
</dbReference>
<dbReference type="PRINTS" id="PR00702">
    <property type="entry name" value="ACRIFLAVINRP"/>
</dbReference>
<keyword evidence="8 9" id="KW-0472">Membrane</keyword>
<evidence type="ECO:0000256" key="9">
    <source>
        <dbReference type="RuleBase" id="RU364070"/>
    </source>
</evidence>
<evidence type="ECO:0000256" key="7">
    <source>
        <dbReference type="ARBA" id="ARBA00022989"/>
    </source>
</evidence>
<dbReference type="Gene3D" id="3.30.70.1320">
    <property type="entry name" value="Multidrug efflux transporter AcrB pore domain like"/>
    <property type="match status" value="1"/>
</dbReference>
<feature type="transmembrane region" description="Helical" evidence="9">
    <location>
        <begin position="470"/>
        <end position="497"/>
    </location>
</feature>
<reference evidence="10" key="2">
    <citation type="submission" date="2021-08" db="EMBL/GenBank/DDBJ databases">
        <authorList>
            <person name="Tani A."/>
            <person name="Ola A."/>
            <person name="Ogura Y."/>
            <person name="Katsura K."/>
            <person name="Hayashi T."/>
        </authorList>
    </citation>
    <scope>NUCLEOTIDE SEQUENCE</scope>
    <source>
        <strain evidence="10">NBRC 15686</strain>
    </source>
</reference>
<dbReference type="SUPFAM" id="SSF82714">
    <property type="entry name" value="Multidrug efflux transporter AcrB TolC docking domain, DN and DC subdomains"/>
    <property type="match status" value="2"/>
</dbReference>
<name>A0ABQ4UPZ8_9HYPH</name>
<feature type="transmembrane region" description="Helical" evidence="9">
    <location>
        <begin position="868"/>
        <end position="887"/>
    </location>
</feature>
<dbReference type="PANTHER" id="PTHR32063">
    <property type="match status" value="1"/>
</dbReference>
<proteinExistence type="inferred from homology"/>
<keyword evidence="3 9" id="KW-0813">Transport</keyword>
<feature type="transmembrane region" description="Helical" evidence="9">
    <location>
        <begin position="12"/>
        <end position="32"/>
    </location>
</feature>
<reference evidence="10" key="1">
    <citation type="journal article" date="2021" name="Front. Microbiol.">
        <title>Comprehensive Comparative Genomics and Phenotyping of Methylobacterium Species.</title>
        <authorList>
            <person name="Alessa O."/>
            <person name="Ogura Y."/>
            <person name="Fujitani Y."/>
            <person name="Takami H."/>
            <person name="Hayashi T."/>
            <person name="Sahin N."/>
            <person name="Tani A."/>
        </authorList>
    </citation>
    <scope>NUCLEOTIDE SEQUENCE</scope>
    <source>
        <strain evidence="10">NBRC 15686</strain>
    </source>
</reference>
<organism evidence="10 11">
    <name type="scientific">Methylorubrum aminovorans</name>
    <dbReference type="NCBI Taxonomy" id="269069"/>
    <lineage>
        <taxon>Bacteria</taxon>
        <taxon>Pseudomonadati</taxon>
        <taxon>Pseudomonadota</taxon>
        <taxon>Alphaproteobacteria</taxon>
        <taxon>Hyphomicrobiales</taxon>
        <taxon>Methylobacteriaceae</taxon>
        <taxon>Methylorubrum</taxon>
    </lineage>
</organism>
<dbReference type="InterPro" id="IPR004764">
    <property type="entry name" value="MdtF-like"/>
</dbReference>
<evidence type="ECO:0000256" key="3">
    <source>
        <dbReference type="ARBA" id="ARBA00022448"/>
    </source>
</evidence>
<gene>
    <name evidence="10" type="primary">mexB_2</name>
    <name evidence="10" type="ORF">LNAOJCKE_5083</name>
</gene>
<dbReference type="RefSeq" id="WP_238228752.1">
    <property type="nucleotide sequence ID" value="NZ_BAAADH010000099.1"/>
</dbReference>
<dbReference type="EMBL" id="BPRC01000035">
    <property type="protein sequence ID" value="GJE67850.1"/>
    <property type="molecule type" value="Genomic_DNA"/>
</dbReference>
<comment type="subcellular location">
    <subcellularLocation>
        <location evidence="1 9">Cell inner membrane</location>
        <topology evidence="1 9">Multi-pass membrane protein</topology>
    </subcellularLocation>
</comment>
<feature type="transmembrane region" description="Helical" evidence="9">
    <location>
        <begin position="894"/>
        <end position="914"/>
    </location>
</feature>
<keyword evidence="11" id="KW-1185">Reference proteome</keyword>
<accession>A0ABQ4UPZ8</accession>
<keyword evidence="6 9" id="KW-0812">Transmembrane</keyword>
<keyword evidence="4" id="KW-1003">Cell membrane</keyword>
<dbReference type="Gene3D" id="3.30.2090.10">
    <property type="entry name" value="Multidrug efflux transporter AcrB TolC docking domain, DN and DC subdomains"/>
    <property type="match status" value="2"/>
</dbReference>
<evidence type="ECO:0000256" key="2">
    <source>
        <dbReference type="ARBA" id="ARBA00010942"/>
    </source>
</evidence>
<dbReference type="Pfam" id="PF00873">
    <property type="entry name" value="ACR_tran"/>
    <property type="match status" value="1"/>
</dbReference>
<keyword evidence="5 9" id="KW-0997">Cell inner membrane</keyword>
<dbReference type="InterPro" id="IPR027463">
    <property type="entry name" value="AcrB_DN_DC_subdom"/>
</dbReference>
<evidence type="ECO:0000313" key="10">
    <source>
        <dbReference type="EMBL" id="GJE67850.1"/>
    </source>
</evidence>
<comment type="caution">
    <text evidence="9">Lacks conserved residue(s) required for the propagation of feature annotation.</text>
</comment>
<evidence type="ECO:0000256" key="6">
    <source>
        <dbReference type="ARBA" id="ARBA00022692"/>
    </source>
</evidence>
<evidence type="ECO:0000256" key="1">
    <source>
        <dbReference type="ARBA" id="ARBA00004429"/>
    </source>
</evidence>
<dbReference type="NCBIfam" id="TIGR00915">
    <property type="entry name" value="2A0602"/>
    <property type="match status" value="1"/>
</dbReference>
<dbReference type="SUPFAM" id="SSF82693">
    <property type="entry name" value="Multidrug efflux transporter AcrB pore domain, PN1, PN2, PC1 and PC2 subdomains"/>
    <property type="match status" value="3"/>
</dbReference>